<organism evidence="13 14">
    <name type="scientific">Tupaia chinensis</name>
    <name type="common">Chinese tree shrew</name>
    <name type="synonym">Tupaia belangeri chinensis</name>
    <dbReference type="NCBI Taxonomy" id="246437"/>
    <lineage>
        <taxon>Eukaryota</taxon>
        <taxon>Metazoa</taxon>
        <taxon>Chordata</taxon>
        <taxon>Craniata</taxon>
        <taxon>Vertebrata</taxon>
        <taxon>Euteleostomi</taxon>
        <taxon>Mammalia</taxon>
        <taxon>Eutheria</taxon>
        <taxon>Euarchontoglires</taxon>
        <taxon>Scandentia</taxon>
        <taxon>Tupaiidae</taxon>
        <taxon>Tupaia</taxon>
    </lineage>
</organism>
<evidence type="ECO:0000256" key="8">
    <source>
        <dbReference type="ARBA" id="ARBA00029667"/>
    </source>
</evidence>
<dbReference type="InterPro" id="IPR051106">
    <property type="entry name" value="RNA-bind/splicing_reg"/>
</dbReference>
<dbReference type="eggNOG" id="KOG4207">
    <property type="taxonomic scope" value="Eukaryota"/>
</dbReference>
<dbReference type="InterPro" id="IPR035979">
    <property type="entry name" value="RBD_domain_sf"/>
</dbReference>
<dbReference type="AlphaFoldDB" id="L8Y905"/>
<dbReference type="STRING" id="246437.L8Y905"/>
<dbReference type="PANTHER" id="PTHR48028:SF4">
    <property type="entry name" value="SC35-LIKE SPLICING FACTOR"/>
    <property type="match status" value="1"/>
</dbReference>
<dbReference type="InterPro" id="IPR012677">
    <property type="entry name" value="Nucleotide-bd_a/b_plait_sf"/>
</dbReference>
<dbReference type="SMART" id="SM00360">
    <property type="entry name" value="RRM"/>
    <property type="match status" value="1"/>
</dbReference>
<dbReference type="Proteomes" id="UP000011518">
    <property type="component" value="Unassembled WGS sequence"/>
</dbReference>
<protein>
    <recommendedName>
        <fullName evidence="2">Serine/arginine-rich splicing factor 2</fullName>
    </recommendedName>
    <alternativeName>
        <fullName evidence="9">Splicing component, 35 kDa</fullName>
    </alternativeName>
    <alternativeName>
        <fullName evidence="8">Splicing factor SC35</fullName>
    </alternativeName>
    <alternativeName>
        <fullName evidence="7">Splicing factor, arginine/serine-rich 2</fullName>
    </alternativeName>
</protein>
<feature type="compositionally biased region" description="Basic and acidic residues" evidence="11">
    <location>
        <begin position="331"/>
        <end position="341"/>
    </location>
</feature>
<evidence type="ECO:0000256" key="9">
    <source>
        <dbReference type="ARBA" id="ARBA00032663"/>
    </source>
</evidence>
<dbReference type="PANTHER" id="PTHR48028">
    <property type="entry name" value="GLYCINE-RICH RNA-BINDING PROTEIN RZ1A"/>
    <property type="match status" value="1"/>
</dbReference>
<dbReference type="InParanoid" id="L8Y905"/>
<feature type="domain" description="RRM" evidence="12">
    <location>
        <begin position="4"/>
        <end position="82"/>
    </location>
</feature>
<evidence type="ECO:0000256" key="5">
    <source>
        <dbReference type="ARBA" id="ARBA00023187"/>
    </source>
</evidence>
<evidence type="ECO:0000256" key="4">
    <source>
        <dbReference type="ARBA" id="ARBA00022884"/>
    </source>
</evidence>
<evidence type="ECO:0000313" key="14">
    <source>
        <dbReference type="Proteomes" id="UP000011518"/>
    </source>
</evidence>
<dbReference type="SUPFAM" id="SSF54928">
    <property type="entry name" value="RNA-binding domain, RBD"/>
    <property type="match status" value="1"/>
</dbReference>
<feature type="compositionally biased region" description="Basic and acidic residues" evidence="11">
    <location>
        <begin position="102"/>
        <end position="112"/>
    </location>
</feature>
<comment type="subcellular location">
    <subcellularLocation>
        <location evidence="1">Nucleus</location>
    </subcellularLocation>
</comment>
<feature type="compositionally biased region" description="Basic residues" evidence="11">
    <location>
        <begin position="193"/>
        <end position="202"/>
    </location>
</feature>
<evidence type="ECO:0000256" key="6">
    <source>
        <dbReference type="ARBA" id="ARBA00023242"/>
    </source>
</evidence>
<proteinExistence type="predicted"/>
<dbReference type="PROSITE" id="PS50102">
    <property type="entry name" value="RRM"/>
    <property type="match status" value="1"/>
</dbReference>
<feature type="region of interest" description="Disordered" evidence="11">
    <location>
        <begin position="81"/>
        <end position="361"/>
    </location>
</feature>
<evidence type="ECO:0000256" key="10">
    <source>
        <dbReference type="PROSITE-ProRule" id="PRU00176"/>
    </source>
</evidence>
<dbReference type="CDD" id="cd12311">
    <property type="entry name" value="RRM_SRSF2_SRSF8"/>
    <property type="match status" value="1"/>
</dbReference>
<name>L8Y905_TUPCH</name>
<evidence type="ECO:0000256" key="2">
    <source>
        <dbReference type="ARBA" id="ARBA00015058"/>
    </source>
</evidence>
<feature type="compositionally biased region" description="Basic residues" evidence="11">
    <location>
        <begin position="209"/>
        <end position="219"/>
    </location>
</feature>
<keyword evidence="14" id="KW-1185">Reference proteome</keyword>
<accession>L8Y905</accession>
<dbReference type="GO" id="GO:0008380">
    <property type="term" value="P:RNA splicing"/>
    <property type="evidence" value="ECO:0007669"/>
    <property type="project" value="UniProtKB-KW"/>
</dbReference>
<evidence type="ECO:0000256" key="1">
    <source>
        <dbReference type="ARBA" id="ARBA00004123"/>
    </source>
</evidence>
<feature type="compositionally biased region" description="Basic residues" evidence="11">
    <location>
        <begin position="114"/>
        <end position="138"/>
    </location>
</feature>
<sequence length="361" mass="42109">MGMISLKVDNLTYRTSPDTLRRVFEKYGRIGDVYIPRDRFTKASRGFAFVRFYCKNHAEDALDAVDGVVLDGRKLRVQMAYHDGPPDLHYGRRCGKTPPPEGKWEKDDDYGRSRSPRRQRFSRASNKSRSRSPRRRRFSRDSNKSRSRSPRRRFSRTSNRSRSRSPRRRRLSHSSKSRSRSARRRPVGGSSKSRSRSARRRPVGGSSKSRSRSPRRRGFSRTSNQSRSCTPRRRRFGCSSNKSRSPSPRRRCFSRSSNKSRSRSGFRYQSRSRSRPRSGSQSRSRSSRGDGHAAIPSPPFSSRDLGHARTRARRHPHWNDDTYLKHRWKSHHPEVREEREAGAQSRGGPEQELKTRHLQTR</sequence>
<keyword evidence="4 10" id="KW-0694">RNA-binding</keyword>
<evidence type="ECO:0000256" key="3">
    <source>
        <dbReference type="ARBA" id="ARBA00022664"/>
    </source>
</evidence>
<keyword evidence="6" id="KW-0539">Nucleus</keyword>
<feature type="compositionally biased region" description="Basic residues" evidence="11">
    <location>
        <begin position="145"/>
        <end position="186"/>
    </location>
</feature>
<gene>
    <name evidence="13" type="ORF">TREES_T100019925</name>
</gene>
<dbReference type="EMBL" id="KB363753">
    <property type="protein sequence ID" value="ELV12918.1"/>
    <property type="molecule type" value="Genomic_DNA"/>
</dbReference>
<dbReference type="Pfam" id="PF00076">
    <property type="entry name" value="RRM_1"/>
    <property type="match status" value="1"/>
</dbReference>
<keyword evidence="5" id="KW-0508">mRNA splicing</keyword>
<reference evidence="14" key="1">
    <citation type="submission" date="2012-07" db="EMBL/GenBank/DDBJ databases">
        <title>Genome of the Chinese tree shrew, a rising model animal genetically related to primates.</title>
        <authorList>
            <person name="Zhang G."/>
            <person name="Fan Y."/>
            <person name="Yao Y."/>
            <person name="Huang Z."/>
        </authorList>
    </citation>
    <scope>NUCLEOTIDE SEQUENCE [LARGE SCALE GENOMIC DNA]</scope>
</reference>
<dbReference type="GO" id="GO:0006397">
    <property type="term" value="P:mRNA processing"/>
    <property type="evidence" value="ECO:0007669"/>
    <property type="project" value="UniProtKB-KW"/>
</dbReference>
<evidence type="ECO:0000256" key="7">
    <source>
        <dbReference type="ARBA" id="ARBA00029589"/>
    </source>
</evidence>
<dbReference type="GO" id="GO:0003723">
    <property type="term" value="F:RNA binding"/>
    <property type="evidence" value="ECO:0007669"/>
    <property type="project" value="UniProtKB-UniRule"/>
</dbReference>
<dbReference type="InterPro" id="IPR000504">
    <property type="entry name" value="RRM_dom"/>
</dbReference>
<evidence type="ECO:0000256" key="11">
    <source>
        <dbReference type="SAM" id="MobiDB-lite"/>
    </source>
</evidence>
<keyword evidence="3" id="KW-0507">mRNA processing</keyword>
<dbReference type="Gene3D" id="3.30.70.330">
    <property type="match status" value="1"/>
</dbReference>
<feature type="compositionally biased region" description="Basic residues" evidence="11">
    <location>
        <begin position="247"/>
        <end position="276"/>
    </location>
</feature>
<evidence type="ECO:0000259" key="12">
    <source>
        <dbReference type="PROSITE" id="PS50102"/>
    </source>
</evidence>
<dbReference type="GO" id="GO:0005634">
    <property type="term" value="C:nucleus"/>
    <property type="evidence" value="ECO:0007669"/>
    <property type="project" value="UniProtKB-SubCell"/>
</dbReference>
<evidence type="ECO:0000313" key="13">
    <source>
        <dbReference type="EMBL" id="ELV12918.1"/>
    </source>
</evidence>
<reference evidence="14" key="2">
    <citation type="journal article" date="2013" name="Nat. Commun.">
        <title>Genome of the Chinese tree shrew.</title>
        <authorList>
            <person name="Fan Y."/>
            <person name="Huang Z.Y."/>
            <person name="Cao C.C."/>
            <person name="Chen C.S."/>
            <person name="Chen Y.X."/>
            <person name="Fan D.D."/>
            <person name="He J."/>
            <person name="Hou H.L."/>
            <person name="Hu L."/>
            <person name="Hu X.T."/>
            <person name="Jiang X.T."/>
            <person name="Lai R."/>
            <person name="Lang Y.S."/>
            <person name="Liang B."/>
            <person name="Liao S.G."/>
            <person name="Mu D."/>
            <person name="Ma Y.Y."/>
            <person name="Niu Y.Y."/>
            <person name="Sun X.Q."/>
            <person name="Xia J.Q."/>
            <person name="Xiao J."/>
            <person name="Xiong Z.Q."/>
            <person name="Xu L."/>
            <person name="Yang L."/>
            <person name="Zhang Y."/>
            <person name="Zhao W."/>
            <person name="Zhao X.D."/>
            <person name="Zheng Y.T."/>
            <person name="Zhou J.M."/>
            <person name="Zhu Y.B."/>
            <person name="Zhang G.J."/>
            <person name="Wang J."/>
            <person name="Yao Y.G."/>
        </authorList>
    </citation>
    <scope>NUCLEOTIDE SEQUENCE [LARGE SCALE GENOMIC DNA]</scope>
</reference>